<dbReference type="OrthoDB" id="9450228at2759"/>
<name>A0A8C0X7V4_CASCN</name>
<evidence type="ECO:0000256" key="5">
    <source>
        <dbReference type="ARBA" id="ARBA00022525"/>
    </source>
</evidence>
<keyword evidence="10 12" id="KW-1015">Disulfide bond</keyword>
<dbReference type="PANTHER" id="PTHR48487:SF1">
    <property type="entry name" value="INTERLEUKIN-2"/>
    <property type="match status" value="1"/>
</dbReference>
<evidence type="ECO:0000256" key="1">
    <source>
        <dbReference type="ARBA" id="ARBA00004613"/>
    </source>
</evidence>
<dbReference type="GO" id="GO:0005615">
    <property type="term" value="C:extracellular space"/>
    <property type="evidence" value="ECO:0007669"/>
    <property type="project" value="UniProtKB-KW"/>
</dbReference>
<keyword evidence="14" id="KW-1185">Reference proteome</keyword>
<dbReference type="GO" id="GO:0005125">
    <property type="term" value="F:cytokine activity"/>
    <property type="evidence" value="ECO:0007669"/>
    <property type="project" value="UniProtKB-KW"/>
</dbReference>
<feature type="signal peptide" evidence="12">
    <location>
        <begin position="1"/>
        <end position="20"/>
    </location>
</feature>
<evidence type="ECO:0000256" key="3">
    <source>
        <dbReference type="ARBA" id="ARBA00019453"/>
    </source>
</evidence>
<dbReference type="FunFam" id="1.20.1250.10:FF:000025">
    <property type="entry name" value="Interleukin-2"/>
    <property type="match status" value="1"/>
</dbReference>
<dbReference type="PROSITE" id="PS00424">
    <property type="entry name" value="INTERLEUKIN_2"/>
    <property type="match status" value="1"/>
</dbReference>
<keyword evidence="11" id="KW-0325">Glycoprotein</keyword>
<evidence type="ECO:0000256" key="4">
    <source>
        <dbReference type="ARBA" id="ARBA00022514"/>
    </source>
</evidence>
<dbReference type="PANTHER" id="PTHR48487">
    <property type="entry name" value="INTERLEUKIN-2"/>
    <property type="match status" value="1"/>
</dbReference>
<evidence type="ECO:0000256" key="6">
    <source>
        <dbReference type="ARBA" id="ARBA00022729"/>
    </source>
</evidence>
<evidence type="ECO:0000256" key="12">
    <source>
        <dbReference type="RuleBase" id="RU363134"/>
    </source>
</evidence>
<evidence type="ECO:0000313" key="14">
    <source>
        <dbReference type="Proteomes" id="UP001732720"/>
    </source>
</evidence>
<proteinExistence type="inferred from homology"/>
<accession>A0A8C0X7V4</accession>
<evidence type="ECO:0000256" key="8">
    <source>
        <dbReference type="ARBA" id="ARBA00023030"/>
    </source>
</evidence>
<dbReference type="PRINTS" id="PR00265">
    <property type="entry name" value="INTERLEUKIN2"/>
</dbReference>
<evidence type="ECO:0000256" key="10">
    <source>
        <dbReference type="ARBA" id="ARBA00023157"/>
    </source>
</evidence>
<keyword evidence="6 12" id="KW-0732">Signal</keyword>
<evidence type="ECO:0000313" key="15">
    <source>
        <dbReference type="RefSeq" id="XP_020027786.1"/>
    </source>
</evidence>
<dbReference type="AlphaFoldDB" id="A0A8C0X7V4"/>
<evidence type="ECO:0000256" key="7">
    <source>
        <dbReference type="ARBA" id="ARBA00022859"/>
    </source>
</evidence>
<gene>
    <name evidence="13 15" type="primary">Il2</name>
    <name evidence="12" type="synonym">IL2</name>
</gene>
<keyword evidence="7 12" id="KW-0391">Immunity</keyword>
<dbReference type="RefSeq" id="XP_020027786.1">
    <property type="nucleotide sequence ID" value="XM_020172197.1"/>
</dbReference>
<comment type="subcellular location">
    <subcellularLocation>
        <location evidence="1 12">Secreted</location>
    </subcellularLocation>
</comment>
<dbReference type="GO" id="GO:0005134">
    <property type="term" value="F:interleukin-2 receptor binding"/>
    <property type="evidence" value="ECO:0007669"/>
    <property type="project" value="InterPro"/>
</dbReference>
<dbReference type="InterPro" id="IPR009079">
    <property type="entry name" value="4_helix_cytokine-like_core"/>
</dbReference>
<dbReference type="GeneID" id="109691916"/>
<reference evidence="15" key="2">
    <citation type="submission" date="2025-04" db="UniProtKB">
        <authorList>
            <consortium name="RefSeq"/>
        </authorList>
    </citation>
    <scope>IDENTIFICATION</scope>
    <source>
        <tissue evidence="15">Leukocyte</tissue>
    </source>
</reference>
<evidence type="ECO:0000256" key="2">
    <source>
        <dbReference type="ARBA" id="ARBA00006949"/>
    </source>
</evidence>
<dbReference type="KEGG" id="ccan:109691916"/>
<evidence type="ECO:0000256" key="9">
    <source>
        <dbReference type="ARBA" id="ARBA00023130"/>
    </source>
</evidence>
<keyword evidence="4 12" id="KW-0202">Cytokine</keyword>
<dbReference type="InterPro" id="IPR000779">
    <property type="entry name" value="IL-2"/>
</dbReference>
<dbReference type="SMART" id="SM00189">
    <property type="entry name" value="IL2"/>
    <property type="match status" value="1"/>
</dbReference>
<dbReference type="InterPro" id="IPR030477">
    <property type="entry name" value="IL-2_CS"/>
</dbReference>
<reference evidence="13" key="1">
    <citation type="submission" date="2023-09" db="UniProtKB">
        <authorList>
            <consortium name="Ensembl"/>
        </authorList>
    </citation>
    <scope>IDENTIFICATION</scope>
</reference>
<feature type="chain" id="PRO_5044520410" description="Interleukin-2" evidence="12">
    <location>
        <begin position="21"/>
        <end position="155"/>
    </location>
</feature>
<dbReference type="Proteomes" id="UP001732720">
    <property type="component" value="Chromosome 9"/>
</dbReference>
<dbReference type="SUPFAM" id="SSF47266">
    <property type="entry name" value="4-helical cytokines"/>
    <property type="match status" value="1"/>
</dbReference>
<evidence type="ECO:0000313" key="13">
    <source>
        <dbReference type="Ensembl" id="ENSCCNP00000023828.1"/>
    </source>
</evidence>
<dbReference type="GO" id="GO:0008083">
    <property type="term" value="F:growth factor activity"/>
    <property type="evidence" value="ECO:0007669"/>
    <property type="project" value="UniProtKB-KW"/>
</dbReference>
<dbReference type="Pfam" id="PF00715">
    <property type="entry name" value="IL2"/>
    <property type="match status" value="1"/>
</dbReference>
<dbReference type="GO" id="GO:0042102">
    <property type="term" value="P:positive regulation of T cell proliferation"/>
    <property type="evidence" value="ECO:0007669"/>
    <property type="project" value="UniProtKB-ARBA"/>
</dbReference>
<sequence length="155" mass="17982">MYKMQLLSCIALTFALVINSAPTSTSTKETQQQLEQLLLDLQMILKGVNNYKNPKLSRMLTFKFYTPKKATELKHLQCLEEELKPLEEVLNLAQSKSFQLKDKRDLISNINVTVLKLKESEPPFMCEYDDETATIIEFLNKWITFCQTIISTLIR</sequence>
<protein>
    <recommendedName>
        <fullName evidence="3 12">Interleukin-2</fullName>
        <shortName evidence="12">IL-2</shortName>
    </recommendedName>
</protein>
<keyword evidence="9 12" id="KW-1064">Adaptive immunity</keyword>
<keyword evidence="5 12" id="KW-0964">Secreted</keyword>
<dbReference type="GO" id="GO:0002250">
    <property type="term" value="P:adaptive immune response"/>
    <property type="evidence" value="ECO:0007669"/>
    <property type="project" value="UniProtKB-KW"/>
</dbReference>
<dbReference type="Ensembl" id="ENSCCNT00000030418.1">
    <property type="protein sequence ID" value="ENSCCNP00000023828.1"/>
    <property type="gene ID" value="ENSCCNG00000023375.1"/>
</dbReference>
<evidence type="ECO:0000256" key="11">
    <source>
        <dbReference type="ARBA" id="ARBA00023180"/>
    </source>
</evidence>
<dbReference type="CTD" id="3558"/>
<comment type="similarity">
    <text evidence="2 12">Belongs to the IL-2 family.</text>
</comment>
<comment type="function">
    <text evidence="12">Cytokine produced by activated CD4-positive helper T-cells and to a lesser extend activated CD8-positive T-cells and natural killer (NK) cells that plays pivotal roles in the immune response and tolerance. Binds to a receptor complex composed of either the high-affinity trimeric IL-2R (IL2RA/CD25, IL2RB/CD122 and IL2RG/CD132) or the low-affinity dimeric IL-2R (IL2RB and IL2RG). Interaction with the receptor leads to oligomerization and conformation changes in the IL-2R subunits resulting in downstream signaling starting with phosphorylation of JAK1 and JAK3. In turn, JAK1 and JAK3 phosphorylate the receptor to form a docking site leading to the phosphorylation of several substrates including STAT5. This process leads to activation of several pathways including STAT, phosphoinositide-3-kinase/PI3K and mitogen-activated protein kinase/MAPK pathways. Functions as a T-cell growth factor and can increase NK-cell cytolytic activity as well. Promotes strong proliferation of activated B-cells and subsequently immunoglobulin production. Plays a pivotal role in regulating the adaptive immune system by controlling the survival and proliferation of regulatory T-cells, which are required for the maintenance of immune tolerance. Moreover, participates in the differentiation and homeostasis of effector T-cell subsets, including Th1, Th2, Th17 as well as memory CD8-positive T-cells.</text>
</comment>
<keyword evidence="8 12" id="KW-0339">Growth factor</keyword>
<organism evidence="13">
    <name type="scientific">Castor canadensis</name>
    <name type="common">American beaver</name>
    <dbReference type="NCBI Taxonomy" id="51338"/>
    <lineage>
        <taxon>Eukaryota</taxon>
        <taxon>Metazoa</taxon>
        <taxon>Chordata</taxon>
        <taxon>Craniata</taxon>
        <taxon>Vertebrata</taxon>
        <taxon>Euteleostomi</taxon>
        <taxon>Mammalia</taxon>
        <taxon>Eutheria</taxon>
        <taxon>Euarchontoglires</taxon>
        <taxon>Glires</taxon>
        <taxon>Rodentia</taxon>
        <taxon>Castorimorpha</taxon>
        <taxon>Castoridae</taxon>
        <taxon>Castor</taxon>
    </lineage>
</organism>
<dbReference type="GO" id="GO:0045621">
    <property type="term" value="P:positive regulation of lymphocyte differentiation"/>
    <property type="evidence" value="ECO:0007669"/>
    <property type="project" value="UniProtKB-ARBA"/>
</dbReference>
<dbReference type="Gene3D" id="1.20.1250.10">
    <property type="match status" value="1"/>
</dbReference>